<name>X1QLN8_9ZZZZ</name>
<reference evidence="1" key="1">
    <citation type="journal article" date="2014" name="Front. Microbiol.">
        <title>High frequency of phylogenetically diverse reductive dehalogenase-homologous genes in deep subseafloor sedimentary metagenomes.</title>
        <authorList>
            <person name="Kawai M."/>
            <person name="Futagami T."/>
            <person name="Toyoda A."/>
            <person name="Takaki Y."/>
            <person name="Nishi S."/>
            <person name="Hori S."/>
            <person name="Arai W."/>
            <person name="Tsubouchi T."/>
            <person name="Morono Y."/>
            <person name="Uchiyama I."/>
            <person name="Ito T."/>
            <person name="Fujiyama A."/>
            <person name="Inagaki F."/>
            <person name="Takami H."/>
        </authorList>
    </citation>
    <scope>NUCLEOTIDE SEQUENCE</scope>
    <source>
        <strain evidence="1">Expedition CK06-06</strain>
    </source>
</reference>
<evidence type="ECO:0000313" key="1">
    <source>
        <dbReference type="EMBL" id="GAI69158.1"/>
    </source>
</evidence>
<proteinExistence type="predicted"/>
<gene>
    <name evidence="1" type="ORF">S12H4_00499</name>
</gene>
<sequence length="72" mass="8474">MSSTNKNKPYEIYLDQEQTMETICENLISARILLPAEKDRYKAVLRRYDLITIVKVLIESHMLKEAHEAVQH</sequence>
<organism evidence="1">
    <name type="scientific">marine sediment metagenome</name>
    <dbReference type="NCBI Taxonomy" id="412755"/>
    <lineage>
        <taxon>unclassified sequences</taxon>
        <taxon>metagenomes</taxon>
        <taxon>ecological metagenomes</taxon>
    </lineage>
</organism>
<comment type="caution">
    <text evidence="1">The sequence shown here is derived from an EMBL/GenBank/DDBJ whole genome shotgun (WGS) entry which is preliminary data.</text>
</comment>
<accession>X1QLN8</accession>
<dbReference type="EMBL" id="BARW01000057">
    <property type="protein sequence ID" value="GAI69158.1"/>
    <property type="molecule type" value="Genomic_DNA"/>
</dbReference>
<dbReference type="AlphaFoldDB" id="X1QLN8"/>
<protein>
    <submittedName>
        <fullName evidence="1">Uncharacterized protein</fullName>
    </submittedName>
</protein>